<dbReference type="PANTHER" id="PTHR46890">
    <property type="entry name" value="NON-LTR RETROLELEMENT REVERSE TRANSCRIPTASE-LIKE PROTEIN-RELATED"/>
    <property type="match status" value="1"/>
</dbReference>
<comment type="caution">
    <text evidence="2">The sequence shown here is derived from an EMBL/GenBank/DDBJ whole genome shotgun (WGS) entry which is preliminary data.</text>
</comment>
<keyword evidence="3" id="KW-1185">Reference proteome</keyword>
<evidence type="ECO:0000313" key="2">
    <source>
        <dbReference type="EMBL" id="GAA0149234.1"/>
    </source>
</evidence>
<name>A0AAV3PC65_LITER</name>
<dbReference type="Proteomes" id="UP001454036">
    <property type="component" value="Unassembled WGS sequence"/>
</dbReference>
<dbReference type="InterPro" id="IPR043502">
    <property type="entry name" value="DNA/RNA_pol_sf"/>
</dbReference>
<evidence type="ECO:0000259" key="1">
    <source>
        <dbReference type="Pfam" id="PF00078"/>
    </source>
</evidence>
<gene>
    <name evidence="2" type="ORF">LIER_08462</name>
</gene>
<organism evidence="2 3">
    <name type="scientific">Lithospermum erythrorhizon</name>
    <name type="common">Purple gromwell</name>
    <name type="synonym">Lithospermum officinale var. erythrorhizon</name>
    <dbReference type="NCBI Taxonomy" id="34254"/>
    <lineage>
        <taxon>Eukaryota</taxon>
        <taxon>Viridiplantae</taxon>
        <taxon>Streptophyta</taxon>
        <taxon>Embryophyta</taxon>
        <taxon>Tracheophyta</taxon>
        <taxon>Spermatophyta</taxon>
        <taxon>Magnoliopsida</taxon>
        <taxon>eudicotyledons</taxon>
        <taxon>Gunneridae</taxon>
        <taxon>Pentapetalae</taxon>
        <taxon>asterids</taxon>
        <taxon>lamiids</taxon>
        <taxon>Boraginales</taxon>
        <taxon>Boraginaceae</taxon>
        <taxon>Boraginoideae</taxon>
        <taxon>Lithospermeae</taxon>
        <taxon>Lithospermum</taxon>
    </lineage>
</organism>
<dbReference type="EMBL" id="BAABME010001369">
    <property type="protein sequence ID" value="GAA0149234.1"/>
    <property type="molecule type" value="Genomic_DNA"/>
</dbReference>
<dbReference type="Pfam" id="PF00078">
    <property type="entry name" value="RVT_1"/>
    <property type="match status" value="1"/>
</dbReference>
<reference evidence="2 3" key="1">
    <citation type="submission" date="2024-01" db="EMBL/GenBank/DDBJ databases">
        <title>The complete chloroplast genome sequence of Lithospermum erythrorhizon: insights into the phylogenetic relationship among Boraginaceae species and the maternal lineages of purple gromwells.</title>
        <authorList>
            <person name="Okada T."/>
            <person name="Watanabe K."/>
        </authorList>
    </citation>
    <scope>NUCLEOTIDE SEQUENCE [LARGE SCALE GENOMIC DNA]</scope>
</reference>
<dbReference type="InterPro" id="IPR052343">
    <property type="entry name" value="Retrotransposon-Effector_Assoc"/>
</dbReference>
<dbReference type="AlphaFoldDB" id="A0AAV3PC65"/>
<protein>
    <recommendedName>
        <fullName evidence="1">Reverse transcriptase domain-containing protein</fullName>
    </recommendedName>
</protein>
<dbReference type="InterPro" id="IPR000477">
    <property type="entry name" value="RT_dom"/>
</dbReference>
<evidence type="ECO:0000313" key="3">
    <source>
        <dbReference type="Proteomes" id="UP001454036"/>
    </source>
</evidence>
<accession>A0AAV3PC65</accession>
<dbReference type="SUPFAM" id="SSF56672">
    <property type="entry name" value="DNA/RNA polymerases"/>
    <property type="match status" value="1"/>
</dbReference>
<feature type="domain" description="Reverse transcriptase" evidence="1">
    <location>
        <begin position="136"/>
        <end position="297"/>
    </location>
</feature>
<dbReference type="CDD" id="cd01650">
    <property type="entry name" value="RT_nLTR_like"/>
    <property type="match status" value="1"/>
</dbReference>
<dbReference type="PANTHER" id="PTHR46890:SF48">
    <property type="entry name" value="RNA-DIRECTED DNA POLYMERASE"/>
    <property type="match status" value="1"/>
</dbReference>
<sequence length="300" mass="34297">MELLRNKARIAYLEKGDFSKSFFHRSVLLYTHKHRVSMIEDEQGECQKDPAAVEKLITQFYRGLFTTPSFEEVKRDFHELVGGKGPAPDGFSAKHNWSMVGGELHKVVMCVFATRVLPATLNATTITIVPKVEFPKDIKEYRPISCRNILYKAITKILVGRMKSLMPNIISMSQSAFIPGRSLIDSVLIIQELVQGYYKEDGIPKMDIKVDLHKAYDMGEWDSLWVVMETMQFLERSTRGLRQGDPISSYLFLLVLEMFNGIMSEASKEHGFEFHHLCHSHEITHMSFADDMVIVSSPTQ</sequence>
<proteinExistence type="predicted"/>